<comment type="similarity">
    <text evidence="8 9">Belongs to the TonB-dependent receptor family.</text>
</comment>
<keyword evidence="3 8" id="KW-1134">Transmembrane beta strand</keyword>
<feature type="chain" id="PRO_5031191526" evidence="10">
    <location>
        <begin position="30"/>
        <end position="709"/>
    </location>
</feature>
<dbReference type="GO" id="GO:0044718">
    <property type="term" value="P:siderophore transmembrane transport"/>
    <property type="evidence" value="ECO:0007669"/>
    <property type="project" value="TreeGrafter"/>
</dbReference>
<name>A0A7Y0LFE1_9GAMM</name>
<keyword evidence="7 8" id="KW-0998">Cell outer membrane</keyword>
<evidence type="ECO:0000259" key="12">
    <source>
        <dbReference type="Pfam" id="PF07715"/>
    </source>
</evidence>
<evidence type="ECO:0000259" key="11">
    <source>
        <dbReference type="Pfam" id="PF00593"/>
    </source>
</evidence>
<evidence type="ECO:0000313" key="14">
    <source>
        <dbReference type="Proteomes" id="UP000568664"/>
    </source>
</evidence>
<dbReference type="Pfam" id="PF00593">
    <property type="entry name" value="TonB_dep_Rec_b-barrel"/>
    <property type="match status" value="1"/>
</dbReference>
<dbReference type="AlphaFoldDB" id="A0A7Y0LFE1"/>
<feature type="domain" description="TonB-dependent receptor-like beta-barrel" evidence="11">
    <location>
        <begin position="225"/>
        <end position="668"/>
    </location>
</feature>
<evidence type="ECO:0000256" key="4">
    <source>
        <dbReference type="ARBA" id="ARBA00022692"/>
    </source>
</evidence>
<organism evidence="13 14">
    <name type="scientific">Thalassotalea algicola</name>
    <dbReference type="NCBI Taxonomy" id="2716224"/>
    <lineage>
        <taxon>Bacteria</taxon>
        <taxon>Pseudomonadati</taxon>
        <taxon>Pseudomonadota</taxon>
        <taxon>Gammaproteobacteria</taxon>
        <taxon>Alteromonadales</taxon>
        <taxon>Colwelliaceae</taxon>
        <taxon>Thalassotalea</taxon>
    </lineage>
</organism>
<dbReference type="PANTHER" id="PTHR30069">
    <property type="entry name" value="TONB-DEPENDENT OUTER MEMBRANE RECEPTOR"/>
    <property type="match status" value="1"/>
</dbReference>
<evidence type="ECO:0000256" key="10">
    <source>
        <dbReference type="SAM" id="SignalP"/>
    </source>
</evidence>
<keyword evidence="2 8" id="KW-0813">Transport</keyword>
<feature type="signal peptide" evidence="10">
    <location>
        <begin position="1"/>
        <end position="29"/>
    </location>
</feature>
<dbReference type="InterPro" id="IPR012910">
    <property type="entry name" value="Plug_dom"/>
</dbReference>
<keyword evidence="14" id="KW-1185">Reference proteome</keyword>
<dbReference type="GO" id="GO:0015344">
    <property type="term" value="F:siderophore uptake transmembrane transporter activity"/>
    <property type="evidence" value="ECO:0007669"/>
    <property type="project" value="TreeGrafter"/>
</dbReference>
<comment type="subcellular location">
    <subcellularLocation>
        <location evidence="1 8">Cell outer membrane</location>
        <topology evidence="1 8">Multi-pass membrane protein</topology>
    </subcellularLocation>
</comment>
<evidence type="ECO:0000256" key="9">
    <source>
        <dbReference type="RuleBase" id="RU003357"/>
    </source>
</evidence>
<dbReference type="EMBL" id="JABBXH010000007">
    <property type="protein sequence ID" value="NMP33232.1"/>
    <property type="molecule type" value="Genomic_DNA"/>
</dbReference>
<keyword evidence="4 8" id="KW-0812">Transmembrane</keyword>
<accession>A0A7Y0LFE1</accession>
<dbReference type="Gene3D" id="2.40.170.20">
    <property type="entry name" value="TonB-dependent receptor, beta-barrel domain"/>
    <property type="match status" value="1"/>
</dbReference>
<keyword evidence="10" id="KW-0732">Signal</keyword>
<evidence type="ECO:0000256" key="1">
    <source>
        <dbReference type="ARBA" id="ARBA00004571"/>
    </source>
</evidence>
<feature type="domain" description="TonB-dependent receptor plug" evidence="12">
    <location>
        <begin position="65"/>
        <end position="152"/>
    </location>
</feature>
<evidence type="ECO:0000256" key="3">
    <source>
        <dbReference type="ARBA" id="ARBA00022452"/>
    </source>
</evidence>
<gene>
    <name evidence="13" type="ORF">HII17_16895</name>
</gene>
<keyword evidence="6 8" id="KW-0472">Membrane</keyword>
<dbReference type="InterPro" id="IPR000531">
    <property type="entry name" value="Beta-barrel_TonB"/>
</dbReference>
<proteinExistence type="inferred from homology"/>
<keyword evidence="13" id="KW-0675">Receptor</keyword>
<dbReference type="Pfam" id="PF07715">
    <property type="entry name" value="Plug"/>
    <property type="match status" value="1"/>
</dbReference>
<dbReference type="InterPro" id="IPR037066">
    <property type="entry name" value="Plug_dom_sf"/>
</dbReference>
<evidence type="ECO:0000256" key="7">
    <source>
        <dbReference type="ARBA" id="ARBA00023237"/>
    </source>
</evidence>
<dbReference type="Gene3D" id="2.170.130.10">
    <property type="entry name" value="TonB-dependent receptor, plug domain"/>
    <property type="match status" value="1"/>
</dbReference>
<comment type="caution">
    <text evidence="13">The sequence shown here is derived from an EMBL/GenBank/DDBJ whole genome shotgun (WGS) entry which is preliminary data.</text>
</comment>
<evidence type="ECO:0000256" key="8">
    <source>
        <dbReference type="PROSITE-ProRule" id="PRU01360"/>
    </source>
</evidence>
<dbReference type="RefSeq" id="WP_169076553.1">
    <property type="nucleotide sequence ID" value="NZ_JABBXH010000007.1"/>
</dbReference>
<keyword evidence="5 9" id="KW-0798">TonB box</keyword>
<protein>
    <submittedName>
        <fullName evidence="13">TonB-dependent receptor</fullName>
    </submittedName>
</protein>
<dbReference type="InterPro" id="IPR039426">
    <property type="entry name" value="TonB-dep_rcpt-like"/>
</dbReference>
<dbReference type="SUPFAM" id="SSF56935">
    <property type="entry name" value="Porins"/>
    <property type="match status" value="1"/>
</dbReference>
<dbReference type="PROSITE" id="PS52016">
    <property type="entry name" value="TONB_DEPENDENT_REC_3"/>
    <property type="match status" value="1"/>
</dbReference>
<reference evidence="13 14" key="1">
    <citation type="submission" date="2020-04" db="EMBL/GenBank/DDBJ databases">
        <title>Thalassotalea sp. M1531, isolated from the surface of marine red alga.</title>
        <authorList>
            <person name="Pang L."/>
            <person name="Lu D.-C."/>
        </authorList>
    </citation>
    <scope>NUCLEOTIDE SEQUENCE [LARGE SCALE GENOMIC DNA]</scope>
    <source>
        <strain evidence="13 14">M1531</strain>
    </source>
</reference>
<evidence type="ECO:0000256" key="2">
    <source>
        <dbReference type="ARBA" id="ARBA00022448"/>
    </source>
</evidence>
<dbReference type="PANTHER" id="PTHR30069:SF49">
    <property type="entry name" value="OUTER MEMBRANE PROTEIN C"/>
    <property type="match status" value="1"/>
</dbReference>
<evidence type="ECO:0000256" key="6">
    <source>
        <dbReference type="ARBA" id="ARBA00023136"/>
    </source>
</evidence>
<dbReference type="GO" id="GO:0009279">
    <property type="term" value="C:cell outer membrane"/>
    <property type="evidence" value="ECO:0007669"/>
    <property type="project" value="UniProtKB-SubCell"/>
</dbReference>
<sequence>MTSFTLNRLSKVITLSLIPTLGFTANVYADVADDAIEQAMEVITITNRGFEKPTIDESYAQGKTTTPDLAGWLNSVPGANVNRNGPVTGIAQFRGLYGDRVATTIDGQIIIGAGPNAMDTPLSYSTPLMVDSMTAFRGIAPVSAGINTLGGAIDVKMRKAEIDNQNTWHSSGDLQAGYRAGNNTKTLAGVANITQGSYGVMVYGNAQEGDNYEDGDGNEVSPTEFSKQQYGMDLRYNEGNFTSGLGYHYTDTTNSGTPALPMDIESIYSNRVSFDGNYATETWQYNWQIGYLDAEHEMTNFEMRQNNDPAKYRRNTATSDTLDFKFTMSQAFAAGELTIGLDGYQADHDSVITNPNNMMFNVVNFNNVKDDRFGLFIEWQQDFSGWNLHSGIRAKQAKADAGEVSTSMAMMMGNMGMMASSLRDDFNNADRSIEENNIDLAISMQKPIGKSLTAYIGLGIKNRAPSYQERYLWTPMEATGGLADGNTYIGDINIETETAYQSDLGLTYSQDSTMISGHVYYQNIDDYIQGIPLGMEDMTARMMAQMMAGDDNPLKFGNVDAKLYGADVNFAYQLSSSFSLSGIVSYVKGERKDIDDNLYRIAPLNAKINLIYGSENYIAQLNVTAVDAQGDVSMTNDEQKTSGYATVNLEGQYFVNADFSIKAGIDNLLDKRYTDHLGGYNRVKGSEINHMERLPGEGLSGWVEIGYSF</sequence>
<evidence type="ECO:0000313" key="13">
    <source>
        <dbReference type="EMBL" id="NMP33232.1"/>
    </source>
</evidence>
<dbReference type="InterPro" id="IPR036942">
    <property type="entry name" value="Beta-barrel_TonB_sf"/>
</dbReference>
<evidence type="ECO:0000256" key="5">
    <source>
        <dbReference type="ARBA" id="ARBA00023077"/>
    </source>
</evidence>
<dbReference type="Proteomes" id="UP000568664">
    <property type="component" value="Unassembled WGS sequence"/>
</dbReference>